<sequence length="127" mass="14326">MSNFSQHPRTQISLLIYNITYYSNPSALKNSPKPPQTAGMRDLHHFTARREQLQIADFSLHHGTSSLQPRITTSIRIRQTASNGEYAANGRGTHATLLLHSRTVSNQVRSSGLWSTESQRYSRAEEC</sequence>
<gene>
    <name evidence="1" type="ORF">JR316_003067</name>
</gene>
<protein>
    <submittedName>
        <fullName evidence="1">Uncharacterized protein</fullName>
    </submittedName>
</protein>
<proteinExistence type="predicted"/>
<organism evidence="1">
    <name type="scientific">Psilocybe cubensis</name>
    <name type="common">Psychedelic mushroom</name>
    <name type="synonym">Stropharia cubensis</name>
    <dbReference type="NCBI Taxonomy" id="181762"/>
    <lineage>
        <taxon>Eukaryota</taxon>
        <taxon>Fungi</taxon>
        <taxon>Dikarya</taxon>
        <taxon>Basidiomycota</taxon>
        <taxon>Agaricomycotina</taxon>
        <taxon>Agaricomycetes</taxon>
        <taxon>Agaricomycetidae</taxon>
        <taxon>Agaricales</taxon>
        <taxon>Agaricineae</taxon>
        <taxon>Strophariaceae</taxon>
        <taxon>Psilocybe</taxon>
    </lineage>
</organism>
<evidence type="ECO:0000313" key="1">
    <source>
        <dbReference type="EMBL" id="KAG5170990.1"/>
    </source>
</evidence>
<accession>A0A8H8CMS9</accession>
<dbReference type="EMBL" id="JAFIQS010000003">
    <property type="protein sequence ID" value="KAG5170990.1"/>
    <property type="molecule type" value="Genomic_DNA"/>
</dbReference>
<comment type="caution">
    <text evidence="1">The sequence shown here is derived from an EMBL/GenBank/DDBJ whole genome shotgun (WGS) entry which is preliminary data.</text>
</comment>
<name>A0A8H8CMS9_PSICU</name>
<reference evidence="1" key="1">
    <citation type="submission" date="2021-02" db="EMBL/GenBank/DDBJ databases">
        <title>Psilocybe cubensis genome.</title>
        <authorList>
            <person name="Mckernan K.J."/>
            <person name="Crawford S."/>
            <person name="Trippe A."/>
            <person name="Kane L.T."/>
            <person name="Mclaughlin S."/>
        </authorList>
    </citation>
    <scope>NUCLEOTIDE SEQUENCE [LARGE SCALE GENOMIC DNA]</scope>
    <source>
        <strain evidence="1">MGC-MH-2018</strain>
    </source>
</reference>
<dbReference type="AlphaFoldDB" id="A0A8H8CMS9"/>